<proteinExistence type="predicted"/>
<dbReference type="EMBL" id="LAZR01004773">
    <property type="protein sequence ID" value="KKN05697.1"/>
    <property type="molecule type" value="Genomic_DNA"/>
</dbReference>
<evidence type="ECO:0000259" key="1">
    <source>
        <dbReference type="Pfam" id="PF00080"/>
    </source>
</evidence>
<dbReference type="PANTHER" id="PTHR10003">
    <property type="entry name" value="SUPEROXIDE DISMUTASE CU-ZN -RELATED"/>
    <property type="match status" value="1"/>
</dbReference>
<dbReference type="InterPro" id="IPR018152">
    <property type="entry name" value="SOD_Cu/Zn_BS"/>
</dbReference>
<dbReference type="CDD" id="cd00305">
    <property type="entry name" value="Cu-Zn_Superoxide_Dismutase"/>
    <property type="match status" value="1"/>
</dbReference>
<accession>A0A0F9N1R0</accession>
<reference evidence="2" key="1">
    <citation type="journal article" date="2015" name="Nature">
        <title>Complex archaea that bridge the gap between prokaryotes and eukaryotes.</title>
        <authorList>
            <person name="Spang A."/>
            <person name="Saw J.H."/>
            <person name="Jorgensen S.L."/>
            <person name="Zaremba-Niedzwiedzka K."/>
            <person name="Martijn J."/>
            <person name="Lind A.E."/>
            <person name="van Eijk R."/>
            <person name="Schleper C."/>
            <person name="Guy L."/>
            <person name="Ettema T.J."/>
        </authorList>
    </citation>
    <scope>NUCLEOTIDE SEQUENCE</scope>
</reference>
<dbReference type="AlphaFoldDB" id="A0A0F9N1R0"/>
<evidence type="ECO:0000313" key="2">
    <source>
        <dbReference type="EMBL" id="KKN05697.1"/>
    </source>
</evidence>
<dbReference type="Gene3D" id="2.60.40.200">
    <property type="entry name" value="Superoxide dismutase, copper/zinc binding domain"/>
    <property type="match status" value="1"/>
</dbReference>
<organism evidence="2">
    <name type="scientific">marine sediment metagenome</name>
    <dbReference type="NCBI Taxonomy" id="412755"/>
    <lineage>
        <taxon>unclassified sequences</taxon>
        <taxon>metagenomes</taxon>
        <taxon>ecological metagenomes</taxon>
    </lineage>
</organism>
<dbReference type="GO" id="GO:0005507">
    <property type="term" value="F:copper ion binding"/>
    <property type="evidence" value="ECO:0007669"/>
    <property type="project" value="InterPro"/>
</dbReference>
<dbReference type="GO" id="GO:0006801">
    <property type="term" value="P:superoxide metabolic process"/>
    <property type="evidence" value="ECO:0007669"/>
    <property type="project" value="InterPro"/>
</dbReference>
<dbReference type="SUPFAM" id="SSF49329">
    <property type="entry name" value="Cu,Zn superoxide dismutase-like"/>
    <property type="match status" value="1"/>
</dbReference>
<dbReference type="PROSITE" id="PS00332">
    <property type="entry name" value="SOD_CU_ZN_2"/>
    <property type="match status" value="1"/>
</dbReference>
<feature type="domain" description="Superoxide dismutase copper/zinc binding" evidence="1">
    <location>
        <begin position="57"/>
        <end position="189"/>
    </location>
</feature>
<protein>
    <recommendedName>
        <fullName evidence="1">Superoxide dismutase copper/zinc binding domain-containing protein</fullName>
    </recommendedName>
</protein>
<dbReference type="InterPro" id="IPR036423">
    <property type="entry name" value="SOD-like_Cu/Zn_dom_sf"/>
</dbReference>
<gene>
    <name evidence="2" type="ORF">LCGC14_1084790</name>
</gene>
<dbReference type="NCBIfam" id="NF007628">
    <property type="entry name" value="PRK10290.1"/>
    <property type="match status" value="1"/>
</dbReference>
<dbReference type="Pfam" id="PF00080">
    <property type="entry name" value="Sod_Cu"/>
    <property type="match status" value="1"/>
</dbReference>
<dbReference type="InterPro" id="IPR024134">
    <property type="entry name" value="SOD_Cu/Zn_/chaperone"/>
</dbReference>
<name>A0A0F9N1R0_9ZZZZ</name>
<comment type="caution">
    <text evidence="2">The sequence shown here is derived from an EMBL/GenBank/DDBJ whole genome shotgun (WGS) entry which is preliminary data.</text>
</comment>
<dbReference type="InterPro" id="IPR001424">
    <property type="entry name" value="SOD_Cu_Zn_dom"/>
</dbReference>
<sequence length="190" mass="20293">MMNYLQFDSKAKKSLNRVLKPAFAILFTSVLLQNSALANVNVEMHQVTKSGQGQLLGTITLTENAHGVVFSPNLKGLTPGQHGFHVHQFASCEPKKKGDKVVPGGGAGGHFDPKASEHHDYPWANGHLGDLPALYVNESGQAKSPVLAPRLTLEQLKQHAVMIHEGSDNYADEPKPLGGGGSRVACGVIE</sequence>